<gene>
    <name evidence="2" type="ORF">GCM10015535_59670</name>
</gene>
<dbReference type="InterPro" id="IPR041664">
    <property type="entry name" value="AAA_16"/>
</dbReference>
<evidence type="ECO:0000313" key="3">
    <source>
        <dbReference type="Proteomes" id="UP000660675"/>
    </source>
</evidence>
<name>A0ABQ2W6L9_9ACTN</name>
<dbReference type="SUPFAM" id="SSF52540">
    <property type="entry name" value="P-loop containing nucleoside triphosphate hydrolases"/>
    <property type="match status" value="1"/>
</dbReference>
<sequence length="92" mass="9798">MSGTILFGRDEELAAVDELVDELPGRGSALLIRGAPGIGKSSLLDHAVIRAWNSGFIVLEASGVQIEAHLPFAGLHQLTRTMTDRVSHLPPT</sequence>
<dbReference type="InterPro" id="IPR027417">
    <property type="entry name" value="P-loop_NTPase"/>
</dbReference>
<dbReference type="Pfam" id="PF13191">
    <property type="entry name" value="AAA_16"/>
    <property type="match status" value="1"/>
</dbReference>
<dbReference type="Gene3D" id="3.40.50.300">
    <property type="entry name" value="P-loop containing nucleotide triphosphate hydrolases"/>
    <property type="match status" value="1"/>
</dbReference>
<evidence type="ECO:0000313" key="2">
    <source>
        <dbReference type="EMBL" id="GGV94348.1"/>
    </source>
</evidence>
<organism evidence="2 3">
    <name type="scientific">Streptomyces gelaticus</name>
    <dbReference type="NCBI Taxonomy" id="285446"/>
    <lineage>
        <taxon>Bacteria</taxon>
        <taxon>Bacillati</taxon>
        <taxon>Actinomycetota</taxon>
        <taxon>Actinomycetes</taxon>
        <taxon>Kitasatosporales</taxon>
        <taxon>Streptomycetaceae</taxon>
        <taxon>Streptomyces</taxon>
    </lineage>
</organism>
<keyword evidence="3" id="KW-1185">Reference proteome</keyword>
<dbReference type="Proteomes" id="UP000660675">
    <property type="component" value="Unassembled WGS sequence"/>
</dbReference>
<feature type="domain" description="Orc1-like AAA ATPase" evidence="1">
    <location>
        <begin position="6"/>
        <end position="79"/>
    </location>
</feature>
<proteinExistence type="predicted"/>
<dbReference type="EMBL" id="BMTF01000027">
    <property type="protein sequence ID" value="GGV94348.1"/>
    <property type="molecule type" value="Genomic_DNA"/>
</dbReference>
<protein>
    <recommendedName>
        <fullName evidence="1">Orc1-like AAA ATPase domain-containing protein</fullName>
    </recommendedName>
</protein>
<evidence type="ECO:0000259" key="1">
    <source>
        <dbReference type="Pfam" id="PF13191"/>
    </source>
</evidence>
<accession>A0ABQ2W6L9</accession>
<comment type="caution">
    <text evidence="2">The sequence shown here is derived from an EMBL/GenBank/DDBJ whole genome shotgun (WGS) entry which is preliminary data.</text>
</comment>
<dbReference type="RefSeq" id="WP_229867325.1">
    <property type="nucleotide sequence ID" value="NZ_BMTF01000027.1"/>
</dbReference>
<reference evidence="3" key="1">
    <citation type="journal article" date="2019" name="Int. J. Syst. Evol. Microbiol.">
        <title>The Global Catalogue of Microorganisms (GCM) 10K type strain sequencing project: providing services to taxonomists for standard genome sequencing and annotation.</title>
        <authorList>
            <consortium name="The Broad Institute Genomics Platform"/>
            <consortium name="The Broad Institute Genome Sequencing Center for Infectious Disease"/>
            <person name="Wu L."/>
            <person name="Ma J."/>
        </authorList>
    </citation>
    <scope>NUCLEOTIDE SEQUENCE [LARGE SCALE GENOMIC DNA]</scope>
    <source>
        <strain evidence="3">JCM 4376</strain>
    </source>
</reference>